<organism evidence="4">
    <name type="scientific">Ignisphaera aggregans</name>
    <dbReference type="NCBI Taxonomy" id="334771"/>
    <lineage>
        <taxon>Archaea</taxon>
        <taxon>Thermoproteota</taxon>
        <taxon>Thermoprotei</taxon>
        <taxon>Desulfurococcales</taxon>
        <taxon>Desulfurococcaceae</taxon>
        <taxon>Ignisphaera</taxon>
    </lineage>
</organism>
<dbReference type="InterPro" id="IPR048254">
    <property type="entry name" value="CDP_ALCOHOL_P_TRANSF_CS"/>
</dbReference>
<evidence type="ECO:0000313" key="4">
    <source>
        <dbReference type="EMBL" id="HGI87958.1"/>
    </source>
</evidence>
<gene>
    <name evidence="4" type="ORF">ENV14_06190</name>
</gene>
<keyword evidence="3" id="KW-0812">Transmembrane</keyword>
<feature type="transmembrane region" description="Helical" evidence="3">
    <location>
        <begin position="209"/>
        <end position="229"/>
    </location>
</feature>
<dbReference type="GO" id="GO:0016020">
    <property type="term" value="C:membrane"/>
    <property type="evidence" value="ECO:0007669"/>
    <property type="project" value="InterPro"/>
</dbReference>
<accession>A0A7C4FCT3</accession>
<dbReference type="EMBL" id="DTFF01000049">
    <property type="protein sequence ID" value="HGI87958.1"/>
    <property type="molecule type" value="Genomic_DNA"/>
</dbReference>
<evidence type="ECO:0000256" key="3">
    <source>
        <dbReference type="SAM" id="Phobius"/>
    </source>
</evidence>
<keyword evidence="3" id="KW-0472">Membrane</keyword>
<keyword evidence="1 2" id="KW-0808">Transferase</keyword>
<protein>
    <submittedName>
        <fullName evidence="4">CDP-alcohol phosphatidyltransferase family protein</fullName>
    </submittedName>
</protein>
<dbReference type="Gene3D" id="1.20.120.1760">
    <property type="match status" value="1"/>
</dbReference>
<dbReference type="Pfam" id="PF01066">
    <property type="entry name" value="CDP-OH_P_transf"/>
    <property type="match status" value="1"/>
</dbReference>
<feature type="transmembrane region" description="Helical" evidence="3">
    <location>
        <begin position="67"/>
        <end position="84"/>
    </location>
</feature>
<feature type="transmembrane region" description="Helical" evidence="3">
    <location>
        <begin position="185"/>
        <end position="203"/>
    </location>
</feature>
<keyword evidence="3" id="KW-1133">Transmembrane helix</keyword>
<proteinExistence type="inferred from homology"/>
<dbReference type="GO" id="GO:0016780">
    <property type="term" value="F:phosphotransferase activity, for other substituted phosphate groups"/>
    <property type="evidence" value="ECO:0007669"/>
    <property type="project" value="InterPro"/>
</dbReference>
<dbReference type="PROSITE" id="PS00379">
    <property type="entry name" value="CDP_ALCOHOL_P_TRANSF"/>
    <property type="match status" value="1"/>
</dbReference>
<evidence type="ECO:0000256" key="2">
    <source>
        <dbReference type="RuleBase" id="RU003750"/>
    </source>
</evidence>
<name>A0A7C4FCT3_9CREN</name>
<sequence>MIAHSWLSIGHQYSYKFISLHLDPTLSYSKLKDLMSLSESSMLNKLRPFIAKYINLLSQNIDLNPNIITVIGLILSFFAVLLSATRKCVGAVPFLIALSGIADVLDGAIARVKNRVTAWGGVLDSFCDRIEEFNYLFSLTLLGVNSYLGYLAILVSFLISYLRALGEERGIRVEGVGILERGERVILIFIAALVIVINGGYGASVADMIVLALVMLGVVTVVQRLYYILKELRMS</sequence>
<dbReference type="InterPro" id="IPR043130">
    <property type="entry name" value="CDP-OH_PTrfase_TM_dom"/>
</dbReference>
<feature type="transmembrane region" description="Helical" evidence="3">
    <location>
        <begin position="91"/>
        <end position="110"/>
    </location>
</feature>
<comment type="caution">
    <text evidence="4">The sequence shown here is derived from an EMBL/GenBank/DDBJ whole genome shotgun (WGS) entry which is preliminary data.</text>
</comment>
<dbReference type="AlphaFoldDB" id="A0A7C4FCT3"/>
<dbReference type="GO" id="GO:0008654">
    <property type="term" value="P:phospholipid biosynthetic process"/>
    <property type="evidence" value="ECO:0007669"/>
    <property type="project" value="InterPro"/>
</dbReference>
<dbReference type="InterPro" id="IPR000462">
    <property type="entry name" value="CDP-OH_P_trans"/>
</dbReference>
<reference evidence="4" key="1">
    <citation type="journal article" date="2020" name="mSystems">
        <title>Genome- and Community-Level Interaction Insights into Carbon Utilization and Element Cycling Functions of Hydrothermarchaeota in Hydrothermal Sediment.</title>
        <authorList>
            <person name="Zhou Z."/>
            <person name="Liu Y."/>
            <person name="Xu W."/>
            <person name="Pan J."/>
            <person name="Luo Z.H."/>
            <person name="Li M."/>
        </authorList>
    </citation>
    <scope>NUCLEOTIDE SEQUENCE [LARGE SCALE GENOMIC DNA]</scope>
    <source>
        <strain evidence="4">SpSt-732</strain>
    </source>
</reference>
<feature type="transmembrane region" description="Helical" evidence="3">
    <location>
        <begin position="147"/>
        <end position="164"/>
    </location>
</feature>
<comment type="similarity">
    <text evidence="2">Belongs to the CDP-alcohol phosphatidyltransferase class-I family.</text>
</comment>
<evidence type="ECO:0000256" key="1">
    <source>
        <dbReference type="ARBA" id="ARBA00022679"/>
    </source>
</evidence>